<dbReference type="InterPro" id="IPR030184">
    <property type="entry name" value="WAT1-related"/>
</dbReference>
<dbReference type="EMBL" id="VOIH02000005">
    <property type="protein sequence ID" value="KAF3446383.1"/>
    <property type="molecule type" value="Genomic_DNA"/>
</dbReference>
<feature type="transmembrane region" description="Helical" evidence="6">
    <location>
        <begin position="295"/>
        <end position="314"/>
    </location>
</feature>
<keyword evidence="3 6" id="KW-0812">Transmembrane</keyword>
<evidence type="ECO:0000313" key="9">
    <source>
        <dbReference type="EMBL" id="KAF3446383.1"/>
    </source>
</evidence>
<comment type="caution">
    <text evidence="9">The sequence shown here is derived from an EMBL/GenBank/DDBJ whole genome shotgun (WGS) entry which is preliminary data.</text>
</comment>
<feature type="region of interest" description="Disordered" evidence="7">
    <location>
        <begin position="364"/>
        <end position="387"/>
    </location>
</feature>
<evidence type="ECO:0000256" key="6">
    <source>
        <dbReference type="RuleBase" id="RU363077"/>
    </source>
</evidence>
<keyword evidence="5 6" id="KW-0472">Membrane</keyword>
<dbReference type="GO" id="GO:0016020">
    <property type="term" value="C:membrane"/>
    <property type="evidence" value="ECO:0007669"/>
    <property type="project" value="UniProtKB-SubCell"/>
</dbReference>
<dbReference type="Proteomes" id="UP000796880">
    <property type="component" value="Unassembled WGS sequence"/>
</dbReference>
<evidence type="ECO:0000256" key="2">
    <source>
        <dbReference type="ARBA" id="ARBA00007635"/>
    </source>
</evidence>
<feature type="domain" description="EamA" evidence="8">
    <location>
        <begin position="201"/>
        <end position="339"/>
    </location>
</feature>
<reference evidence="9" key="1">
    <citation type="submission" date="2020-03" db="EMBL/GenBank/DDBJ databases">
        <title>A high-quality chromosome-level genome assembly of a woody plant with both climbing and erect habits, Rhamnella rubrinervis.</title>
        <authorList>
            <person name="Lu Z."/>
            <person name="Yang Y."/>
            <person name="Zhu X."/>
            <person name="Sun Y."/>
        </authorList>
    </citation>
    <scope>NUCLEOTIDE SEQUENCE</scope>
    <source>
        <strain evidence="9">BYM</strain>
        <tissue evidence="9">Leaf</tissue>
    </source>
</reference>
<feature type="transmembrane region" description="Helical" evidence="6">
    <location>
        <begin position="21"/>
        <end position="42"/>
    </location>
</feature>
<feature type="transmembrane region" description="Helical" evidence="6">
    <location>
        <begin position="231"/>
        <end position="252"/>
    </location>
</feature>
<keyword evidence="10" id="KW-1185">Reference proteome</keyword>
<feature type="transmembrane region" description="Helical" evidence="6">
    <location>
        <begin position="113"/>
        <end position="132"/>
    </location>
</feature>
<evidence type="ECO:0000313" key="10">
    <source>
        <dbReference type="Proteomes" id="UP000796880"/>
    </source>
</evidence>
<name>A0A8K0H6M1_9ROSA</name>
<evidence type="ECO:0000256" key="3">
    <source>
        <dbReference type="ARBA" id="ARBA00022692"/>
    </source>
</evidence>
<feature type="transmembrane region" description="Helical" evidence="6">
    <location>
        <begin position="267"/>
        <end position="288"/>
    </location>
</feature>
<evidence type="ECO:0000256" key="7">
    <source>
        <dbReference type="SAM" id="MobiDB-lite"/>
    </source>
</evidence>
<evidence type="ECO:0000256" key="1">
    <source>
        <dbReference type="ARBA" id="ARBA00004141"/>
    </source>
</evidence>
<feature type="transmembrane region" description="Helical" evidence="6">
    <location>
        <begin position="54"/>
        <end position="71"/>
    </location>
</feature>
<dbReference type="GO" id="GO:0022857">
    <property type="term" value="F:transmembrane transporter activity"/>
    <property type="evidence" value="ECO:0007669"/>
    <property type="project" value="InterPro"/>
</dbReference>
<evidence type="ECO:0000259" key="8">
    <source>
        <dbReference type="Pfam" id="PF00892"/>
    </source>
</evidence>
<evidence type="ECO:0000256" key="5">
    <source>
        <dbReference type="ARBA" id="ARBA00023136"/>
    </source>
</evidence>
<dbReference type="InterPro" id="IPR037185">
    <property type="entry name" value="EmrE-like"/>
</dbReference>
<dbReference type="Pfam" id="PF00892">
    <property type="entry name" value="EamA"/>
    <property type="match status" value="2"/>
</dbReference>
<accession>A0A8K0H6M1</accession>
<dbReference type="PANTHER" id="PTHR31218">
    <property type="entry name" value="WAT1-RELATED PROTEIN"/>
    <property type="match status" value="1"/>
</dbReference>
<feature type="transmembrane region" description="Helical" evidence="6">
    <location>
        <begin position="320"/>
        <end position="339"/>
    </location>
</feature>
<dbReference type="OrthoDB" id="1728340at2759"/>
<organism evidence="9 10">
    <name type="scientific">Rhamnella rubrinervis</name>
    <dbReference type="NCBI Taxonomy" id="2594499"/>
    <lineage>
        <taxon>Eukaryota</taxon>
        <taxon>Viridiplantae</taxon>
        <taxon>Streptophyta</taxon>
        <taxon>Embryophyta</taxon>
        <taxon>Tracheophyta</taxon>
        <taxon>Spermatophyta</taxon>
        <taxon>Magnoliopsida</taxon>
        <taxon>eudicotyledons</taxon>
        <taxon>Gunneridae</taxon>
        <taxon>Pentapetalae</taxon>
        <taxon>rosids</taxon>
        <taxon>fabids</taxon>
        <taxon>Rosales</taxon>
        <taxon>Rhamnaceae</taxon>
        <taxon>rhamnoid group</taxon>
        <taxon>Rhamneae</taxon>
        <taxon>Rhamnella</taxon>
    </lineage>
</organism>
<proteinExistence type="inferred from homology"/>
<feature type="transmembrane region" description="Helical" evidence="6">
    <location>
        <begin position="144"/>
        <end position="164"/>
    </location>
</feature>
<protein>
    <recommendedName>
        <fullName evidence="6">WAT1-related protein</fullName>
    </recommendedName>
</protein>
<dbReference type="AlphaFoldDB" id="A0A8K0H6M1"/>
<dbReference type="InterPro" id="IPR000620">
    <property type="entry name" value="EamA_dom"/>
</dbReference>
<comment type="subcellular location">
    <subcellularLocation>
        <location evidence="1 6">Membrane</location>
        <topology evidence="1 6">Multi-pass membrane protein</topology>
    </subcellularLocation>
</comment>
<keyword evidence="4 6" id="KW-1133">Transmembrane helix</keyword>
<comment type="similarity">
    <text evidence="2 6">Belongs to the drug/metabolite transporter (DMT) superfamily. Plant drug/metabolite exporter (P-DME) (TC 2.A.7.4) family.</text>
</comment>
<feature type="transmembrane region" description="Helical" evidence="6">
    <location>
        <begin position="83"/>
        <end position="101"/>
    </location>
</feature>
<feature type="transmembrane region" description="Helical" evidence="6">
    <location>
        <begin position="199"/>
        <end position="219"/>
    </location>
</feature>
<feature type="domain" description="EamA" evidence="8">
    <location>
        <begin position="25"/>
        <end position="162"/>
    </location>
</feature>
<dbReference type="SUPFAM" id="SSF103481">
    <property type="entry name" value="Multidrug resistance efflux transporter EmrE"/>
    <property type="match status" value="2"/>
</dbReference>
<gene>
    <name evidence="9" type="ORF">FNV43_RR11562</name>
</gene>
<sequence length="387" mass="42170">MADPAGSASRMWCSIPERLQLHGAMLALQFGYAGFHVVSRAALNMGISKVVFPVYRNIIALLLLLPFAYFLEKKERPAITLNFLVQFFFLALVGITANQGFYLLGLDNTSPTFASAIQNSVPAITFLMAVILRIEKVRLDRKDGISKVAGTIFCVAGASVITLYKGPTIYSPSPPLQSATPLNMFPSLPSLGDAKGKSWTLGCIYLIGHCLSWSGWLVLQAPVLKKYPARLSVTSYTCFFGLIQFMIIALFLERDPQAWIFHNGTEVFSIMYAGVVASGIAFAVQIWCIDRGGPVFVAVYQPVQTLVVAIMASVALGEEFYLGGIIGAVLIILGLYLVLWGKSEERKLALEKAAIQSAPEHSNIRTPTTHIKTSLTQPLLPSSTENV</sequence>
<evidence type="ECO:0000256" key="4">
    <source>
        <dbReference type="ARBA" id="ARBA00022989"/>
    </source>
</evidence>